<accession>A0A914DXB5</accession>
<evidence type="ECO:0000256" key="1">
    <source>
        <dbReference type="SAM" id="Phobius"/>
    </source>
</evidence>
<keyword evidence="1" id="KW-1133">Transmembrane helix</keyword>
<name>A0A914DXB5_9BILA</name>
<keyword evidence="3" id="KW-1185">Reference proteome</keyword>
<keyword evidence="2" id="KW-0732">Signal</keyword>
<feature type="transmembrane region" description="Helical" evidence="1">
    <location>
        <begin position="56"/>
        <end position="73"/>
    </location>
</feature>
<feature type="chain" id="PRO_5037460273" evidence="2">
    <location>
        <begin position="18"/>
        <end position="162"/>
    </location>
</feature>
<sequence>MVTILTMFIYFPPFVSWAMDVKGNHVCGILSQNNKFVAVQTFCTQFYMAFQQYAEIFMAILCVFFDVMVIIKLKKTSKNKWAKDSAEVTKRKLEKVMLLQNIANLSVFIISFLPKLLSLFVPPFVSCQENYKRVVQLIFDAVDSNSFKNSIGHTLDGYVYKK</sequence>
<proteinExistence type="predicted"/>
<reference evidence="4" key="1">
    <citation type="submission" date="2022-11" db="UniProtKB">
        <authorList>
            <consortium name="WormBaseParasite"/>
        </authorList>
    </citation>
    <scope>IDENTIFICATION</scope>
</reference>
<feature type="signal peptide" evidence="2">
    <location>
        <begin position="1"/>
        <end position="17"/>
    </location>
</feature>
<organism evidence="3 4">
    <name type="scientific">Acrobeloides nanus</name>
    <dbReference type="NCBI Taxonomy" id="290746"/>
    <lineage>
        <taxon>Eukaryota</taxon>
        <taxon>Metazoa</taxon>
        <taxon>Ecdysozoa</taxon>
        <taxon>Nematoda</taxon>
        <taxon>Chromadorea</taxon>
        <taxon>Rhabditida</taxon>
        <taxon>Tylenchina</taxon>
        <taxon>Cephalobomorpha</taxon>
        <taxon>Cephaloboidea</taxon>
        <taxon>Cephalobidae</taxon>
        <taxon>Acrobeloides</taxon>
    </lineage>
</organism>
<dbReference type="Proteomes" id="UP000887540">
    <property type="component" value="Unplaced"/>
</dbReference>
<keyword evidence="1" id="KW-0812">Transmembrane</keyword>
<keyword evidence="1" id="KW-0472">Membrane</keyword>
<protein>
    <submittedName>
        <fullName evidence="4">7TM GPCR serpentine receptor class x (Srx) domain-containing protein</fullName>
    </submittedName>
</protein>
<dbReference type="AlphaFoldDB" id="A0A914DXB5"/>
<evidence type="ECO:0000313" key="4">
    <source>
        <dbReference type="WBParaSite" id="ACRNAN_scaffold4649.g28508.t1"/>
    </source>
</evidence>
<evidence type="ECO:0000313" key="3">
    <source>
        <dbReference type="Proteomes" id="UP000887540"/>
    </source>
</evidence>
<dbReference type="WBParaSite" id="ACRNAN_scaffold4649.g28508.t1">
    <property type="protein sequence ID" value="ACRNAN_scaffold4649.g28508.t1"/>
    <property type="gene ID" value="ACRNAN_scaffold4649.g28508"/>
</dbReference>
<feature type="transmembrane region" description="Helical" evidence="1">
    <location>
        <begin position="102"/>
        <end position="125"/>
    </location>
</feature>
<evidence type="ECO:0000256" key="2">
    <source>
        <dbReference type="SAM" id="SignalP"/>
    </source>
</evidence>